<proteinExistence type="predicted"/>
<dbReference type="EMBL" id="BARV01002249">
    <property type="protein sequence ID" value="GAH90556.1"/>
    <property type="molecule type" value="Genomic_DNA"/>
</dbReference>
<dbReference type="AlphaFoldDB" id="X1J764"/>
<name>X1J764_9ZZZZ</name>
<gene>
    <name evidence="1" type="ORF">S06H3_05935</name>
</gene>
<reference evidence="1" key="1">
    <citation type="journal article" date="2014" name="Front. Microbiol.">
        <title>High frequency of phylogenetically diverse reductive dehalogenase-homologous genes in deep subseafloor sedimentary metagenomes.</title>
        <authorList>
            <person name="Kawai M."/>
            <person name="Futagami T."/>
            <person name="Toyoda A."/>
            <person name="Takaki Y."/>
            <person name="Nishi S."/>
            <person name="Hori S."/>
            <person name="Arai W."/>
            <person name="Tsubouchi T."/>
            <person name="Morono Y."/>
            <person name="Uchiyama I."/>
            <person name="Ito T."/>
            <person name="Fujiyama A."/>
            <person name="Inagaki F."/>
            <person name="Takami H."/>
        </authorList>
    </citation>
    <scope>NUCLEOTIDE SEQUENCE</scope>
    <source>
        <strain evidence="1">Expedition CK06-06</strain>
    </source>
</reference>
<organism evidence="1">
    <name type="scientific">marine sediment metagenome</name>
    <dbReference type="NCBI Taxonomy" id="412755"/>
    <lineage>
        <taxon>unclassified sequences</taxon>
        <taxon>metagenomes</taxon>
        <taxon>ecological metagenomes</taxon>
    </lineage>
</organism>
<feature type="non-terminal residue" evidence="1">
    <location>
        <position position="81"/>
    </location>
</feature>
<evidence type="ECO:0000313" key="1">
    <source>
        <dbReference type="EMBL" id="GAH90556.1"/>
    </source>
</evidence>
<protein>
    <submittedName>
        <fullName evidence="1">Uncharacterized protein</fullName>
    </submittedName>
</protein>
<comment type="caution">
    <text evidence="1">The sequence shown here is derived from an EMBL/GenBank/DDBJ whole genome shotgun (WGS) entry which is preliminary data.</text>
</comment>
<sequence>MVEAALTRFSKVKNNIIKIINPEVKIIENAGVPRLDTFPKRPGNNSSLLIAIGVLEAASSPALAVVANDKSAATASTILPP</sequence>
<accession>X1J764</accession>